<reference evidence="2" key="1">
    <citation type="journal article" date="2020" name="Stud. Mycol.">
        <title>101 Dothideomycetes genomes: a test case for predicting lifestyles and emergence of pathogens.</title>
        <authorList>
            <person name="Haridas S."/>
            <person name="Albert R."/>
            <person name="Binder M."/>
            <person name="Bloem J."/>
            <person name="Labutti K."/>
            <person name="Salamov A."/>
            <person name="Andreopoulos B."/>
            <person name="Baker S."/>
            <person name="Barry K."/>
            <person name="Bills G."/>
            <person name="Bluhm B."/>
            <person name="Cannon C."/>
            <person name="Castanera R."/>
            <person name="Culley D."/>
            <person name="Daum C."/>
            <person name="Ezra D."/>
            <person name="Gonzalez J."/>
            <person name="Henrissat B."/>
            <person name="Kuo A."/>
            <person name="Liang C."/>
            <person name="Lipzen A."/>
            <person name="Lutzoni F."/>
            <person name="Magnuson J."/>
            <person name="Mondo S."/>
            <person name="Nolan M."/>
            <person name="Ohm R."/>
            <person name="Pangilinan J."/>
            <person name="Park H.-J."/>
            <person name="Ramirez L."/>
            <person name="Alfaro M."/>
            <person name="Sun H."/>
            <person name="Tritt A."/>
            <person name="Yoshinaga Y."/>
            <person name="Zwiers L.-H."/>
            <person name="Turgeon B."/>
            <person name="Goodwin S."/>
            <person name="Spatafora J."/>
            <person name="Crous P."/>
            <person name="Grigoriev I."/>
        </authorList>
    </citation>
    <scope>NUCLEOTIDE SEQUENCE</scope>
    <source>
        <strain evidence="2">CBS 207.26</strain>
    </source>
</reference>
<evidence type="ECO:0000313" key="3">
    <source>
        <dbReference type="Proteomes" id="UP000800200"/>
    </source>
</evidence>
<keyword evidence="3" id="KW-1185">Reference proteome</keyword>
<evidence type="ECO:0000313" key="2">
    <source>
        <dbReference type="EMBL" id="KAF2191129.1"/>
    </source>
</evidence>
<organism evidence="2 3">
    <name type="scientific">Zopfia rhizophila CBS 207.26</name>
    <dbReference type="NCBI Taxonomy" id="1314779"/>
    <lineage>
        <taxon>Eukaryota</taxon>
        <taxon>Fungi</taxon>
        <taxon>Dikarya</taxon>
        <taxon>Ascomycota</taxon>
        <taxon>Pezizomycotina</taxon>
        <taxon>Dothideomycetes</taxon>
        <taxon>Dothideomycetes incertae sedis</taxon>
        <taxon>Zopfiaceae</taxon>
        <taxon>Zopfia</taxon>
    </lineage>
</organism>
<dbReference type="PANTHER" id="PTHR33112:SF16">
    <property type="entry name" value="HETEROKARYON INCOMPATIBILITY DOMAIN-CONTAINING PROTEIN"/>
    <property type="match status" value="1"/>
</dbReference>
<dbReference type="InterPro" id="IPR010730">
    <property type="entry name" value="HET"/>
</dbReference>
<evidence type="ECO:0000259" key="1">
    <source>
        <dbReference type="Pfam" id="PF06985"/>
    </source>
</evidence>
<dbReference type="Proteomes" id="UP000800200">
    <property type="component" value="Unassembled WGS sequence"/>
</dbReference>
<feature type="non-terminal residue" evidence="2">
    <location>
        <position position="1"/>
    </location>
</feature>
<name>A0A6A6EK84_9PEZI</name>
<sequence length="219" mass="25120">SSPRTVQDAITLTRWLRNRYIWIDALILFRCIIQDSEGDWNVEGSRMDLIYTNSWLSISADGALNIHTWLEDLHPPQLVKPYNLPTPGYAGHEIPQLPTAICCGILHADIRINTSILNERAWILQERLLSRRMLHWSEQEISWECNGLVASERKPSGIEYTPQHMVKEASKWTKLPPDFLLARQRKPSLNSTWHSLVEEYCSRKLTVPSGRLPALSGLA</sequence>
<accession>A0A6A6EK84</accession>
<protein>
    <recommendedName>
        <fullName evidence="1">Heterokaryon incompatibility domain-containing protein</fullName>
    </recommendedName>
</protein>
<proteinExistence type="predicted"/>
<feature type="domain" description="Heterokaryon incompatibility" evidence="1">
    <location>
        <begin position="3"/>
        <end position="126"/>
    </location>
</feature>
<dbReference type="EMBL" id="ML994617">
    <property type="protein sequence ID" value="KAF2191129.1"/>
    <property type="molecule type" value="Genomic_DNA"/>
</dbReference>
<dbReference type="Pfam" id="PF06985">
    <property type="entry name" value="HET"/>
    <property type="match status" value="1"/>
</dbReference>
<dbReference type="OrthoDB" id="2958217at2759"/>
<feature type="non-terminal residue" evidence="2">
    <location>
        <position position="219"/>
    </location>
</feature>
<dbReference type="PANTHER" id="PTHR33112">
    <property type="entry name" value="DOMAIN PROTEIN, PUTATIVE-RELATED"/>
    <property type="match status" value="1"/>
</dbReference>
<dbReference type="AlphaFoldDB" id="A0A6A6EK84"/>
<gene>
    <name evidence="2" type="ORF">K469DRAFT_509988</name>
</gene>